<evidence type="ECO:0000313" key="14">
    <source>
        <dbReference type="EMBL" id="KAK4480233.1"/>
    </source>
</evidence>
<dbReference type="PANTHER" id="PTHR23155:SF1152">
    <property type="entry name" value="AAA+ ATPASE DOMAIN-CONTAINING PROTEIN"/>
    <property type="match status" value="1"/>
</dbReference>
<evidence type="ECO:0000256" key="1">
    <source>
        <dbReference type="ARBA" id="ARBA00002074"/>
    </source>
</evidence>
<keyword evidence="5" id="KW-0433">Leucine-rich repeat</keyword>
<dbReference type="PRINTS" id="PR00364">
    <property type="entry name" value="DISEASERSIST"/>
</dbReference>
<keyword evidence="15" id="KW-1185">Reference proteome</keyword>
<keyword evidence="7" id="KW-0677">Repeat</keyword>
<dbReference type="Gene3D" id="3.40.50.300">
    <property type="entry name" value="P-loop containing nucleotide triphosphate hydrolases"/>
    <property type="match status" value="1"/>
</dbReference>
<dbReference type="Pfam" id="PF00931">
    <property type="entry name" value="NB-ARC"/>
    <property type="match status" value="1"/>
</dbReference>
<evidence type="ECO:0000256" key="7">
    <source>
        <dbReference type="ARBA" id="ARBA00022737"/>
    </source>
</evidence>
<comment type="similarity">
    <text evidence="3">Belongs to the disease resistance NB-LRR family.</text>
</comment>
<dbReference type="InterPro" id="IPR038005">
    <property type="entry name" value="RX-like_CC"/>
</dbReference>
<dbReference type="SUPFAM" id="SSF52058">
    <property type="entry name" value="L domain-like"/>
    <property type="match status" value="1"/>
</dbReference>
<evidence type="ECO:0000256" key="10">
    <source>
        <dbReference type="ARBA" id="ARBA00022840"/>
    </source>
</evidence>
<comment type="function">
    <text evidence="1">Confers resistance to late blight (Phytophthora infestans) races carrying the avirulence gene Avr1. Resistance proteins guard the plant against pathogens that contain an appropriate avirulence protein via an indirect interaction with this avirulence protein. That triggers a defense system including the hypersensitive response, which restricts the pathogen growth.</text>
</comment>
<organism evidence="14 15">
    <name type="scientific">Penstemon davidsonii</name>
    <dbReference type="NCBI Taxonomy" id="160366"/>
    <lineage>
        <taxon>Eukaryota</taxon>
        <taxon>Viridiplantae</taxon>
        <taxon>Streptophyta</taxon>
        <taxon>Embryophyta</taxon>
        <taxon>Tracheophyta</taxon>
        <taxon>Spermatophyta</taxon>
        <taxon>Magnoliopsida</taxon>
        <taxon>eudicotyledons</taxon>
        <taxon>Gunneridae</taxon>
        <taxon>Pentapetalae</taxon>
        <taxon>asterids</taxon>
        <taxon>lamiids</taxon>
        <taxon>Lamiales</taxon>
        <taxon>Plantaginaceae</taxon>
        <taxon>Cheloneae</taxon>
        <taxon>Penstemon</taxon>
    </lineage>
</organism>
<evidence type="ECO:0000256" key="8">
    <source>
        <dbReference type="ARBA" id="ARBA00022741"/>
    </source>
</evidence>
<keyword evidence="8" id="KW-0547">Nucleotide-binding</keyword>
<feature type="domain" description="Disease resistance N-terminal" evidence="12">
    <location>
        <begin position="274"/>
        <end position="353"/>
    </location>
</feature>
<gene>
    <name evidence="14" type="ORF">RD792_013297</name>
</gene>
<sequence length="1142" mass="131817">MAFSIEKLSEYLSYSSSNGSMKLILDETEEIDHEELCSKGDELPWNSPTCLAVICYVIKFCSNSDDDMFGRTIKRLNYLATKYYANLWKWADDNTSPEAWAWEEIMQESRQEILEILVNFFMPKVQKFFKVPKVEEVKENEVLAAFLDFLLQILNSEADINSEEEERYAVLQKELTYLLTILGDVPFQCTELQEVKNLLVEFEMLANEAGSFIYSCIFSTLPVKASRFIEGRNSLLKMVELLNVKIKEHCIQSSELPSRVISRTCNDAIDSIFIVDSLIEDLENLMNNQVDFVINDEVKVQIKTLHEELTHSRSFIKDIGMPQDNVHMDELNKYLVQIRDVAYEAEYLVNSYVVGNLPIWHLNIRLSAVIPNMTLVGTKLLEIKTISDIKVLKVMKDFSGEESSNAMKTSSANTIVPFKEERKKILGDHIEGSTKFDNIVVGFEDERTKILGDLIGGSKNRQIISIFGMPGLGKTTLARMLYDDPTIFDHFDKRVWCVVSQTYQKRKVLIDILMSLSSMSNILGKEDERLAVDIHKTLKGRKYLIVIDDVWSTNVWDDLGRFFPDDGNGSRIVFTSRIKGTTPTDSIFHPLPLLGEDKCWELLENKVFLKEPCPPQLIGIGKRIAAKCNGLPIAIVVTAGILLNLKKEENEWKIVEANLDSYILNDDTSNCMQILELSYKHLPNHLKLCFLYFGAFPEDKNIPLRKLIWLWIAEGFIMRDQEKDQEQLAEEYLLDLINRSLVIIAKRSFDGRVKACIIHDLLRDVCLGMAQEENFLKSIKDHLSIYERHHRLYVHSAKPVDQRPFGLHCRSFSGHVSQSLSSCSQMALLRVMDQLSTPRISYELKRIYLLVQLRYIVVDRMPKPLTRNLFNLEFLCINSNDKVYMPSVILKLVRLRHLRVKQEAEFEKDVDRSQTNNLRSLSFVRINNDNDEQILKCSPHLRKLKFKYTGRKLFPDLQSLTALESLKLVFDSDRVFSELTEINFPSTIKKLSLIRIGLSSEKISIVGRLPNLHVLKLFSVAFEGEEWETSDDEFQELRFLKLDMMDLKQWITCSEHFPQLQCLILHSCWNLEEIPIELGNITTLECIQVLSSGYEASLSAVRIEEEQRDQYGNEELKVIIANTWWSKEELVRDCREGISEED</sequence>
<dbReference type="InterPro" id="IPR027417">
    <property type="entry name" value="P-loop_NTPase"/>
</dbReference>
<dbReference type="Gene3D" id="3.80.10.10">
    <property type="entry name" value="Ribonuclease Inhibitor"/>
    <property type="match status" value="1"/>
</dbReference>
<feature type="domain" description="Disease resistance protein winged helix" evidence="13">
    <location>
        <begin position="696"/>
        <end position="765"/>
    </location>
</feature>
<evidence type="ECO:0008006" key="16">
    <source>
        <dbReference type="Google" id="ProtNLM"/>
    </source>
</evidence>
<dbReference type="PANTHER" id="PTHR23155">
    <property type="entry name" value="DISEASE RESISTANCE PROTEIN RP"/>
    <property type="match status" value="1"/>
</dbReference>
<evidence type="ECO:0000256" key="6">
    <source>
        <dbReference type="ARBA" id="ARBA00022667"/>
    </source>
</evidence>
<evidence type="ECO:0000259" key="11">
    <source>
        <dbReference type="Pfam" id="PF00931"/>
    </source>
</evidence>
<dbReference type="Proteomes" id="UP001291926">
    <property type="component" value="Unassembled WGS sequence"/>
</dbReference>
<dbReference type="Gene3D" id="1.20.5.4130">
    <property type="match status" value="1"/>
</dbReference>
<evidence type="ECO:0000256" key="3">
    <source>
        <dbReference type="ARBA" id="ARBA00008894"/>
    </source>
</evidence>
<keyword evidence="9" id="KW-0611">Plant defense</keyword>
<feature type="domain" description="NB-ARC" evidence="11">
    <location>
        <begin position="445"/>
        <end position="611"/>
    </location>
</feature>
<dbReference type="Gene3D" id="1.10.8.430">
    <property type="entry name" value="Helical domain of apoptotic protease-activating factors"/>
    <property type="match status" value="1"/>
</dbReference>
<dbReference type="EMBL" id="JAYDYQ010002686">
    <property type="protein sequence ID" value="KAK4480233.1"/>
    <property type="molecule type" value="Genomic_DNA"/>
</dbReference>
<evidence type="ECO:0000313" key="15">
    <source>
        <dbReference type="Proteomes" id="UP001291926"/>
    </source>
</evidence>
<evidence type="ECO:0000256" key="9">
    <source>
        <dbReference type="ARBA" id="ARBA00022821"/>
    </source>
</evidence>
<comment type="caution">
    <text evidence="14">The sequence shown here is derived from an EMBL/GenBank/DDBJ whole genome shotgun (WGS) entry which is preliminary data.</text>
</comment>
<dbReference type="Gene3D" id="1.10.10.10">
    <property type="entry name" value="Winged helix-like DNA-binding domain superfamily/Winged helix DNA-binding domain"/>
    <property type="match status" value="1"/>
</dbReference>
<proteinExistence type="inferred from homology"/>
<dbReference type="InterPro" id="IPR044974">
    <property type="entry name" value="Disease_R_plants"/>
</dbReference>
<evidence type="ECO:0000259" key="12">
    <source>
        <dbReference type="Pfam" id="PF18052"/>
    </source>
</evidence>
<protein>
    <recommendedName>
        <fullName evidence="16">NB-ARC domain-containing protein</fullName>
    </recommendedName>
</protein>
<dbReference type="InterPro" id="IPR042197">
    <property type="entry name" value="Apaf_helical"/>
</dbReference>
<dbReference type="InterPro" id="IPR032675">
    <property type="entry name" value="LRR_dom_sf"/>
</dbReference>
<dbReference type="SUPFAM" id="SSF52540">
    <property type="entry name" value="P-loop containing nucleoside triphosphate hydrolases"/>
    <property type="match status" value="1"/>
</dbReference>
<dbReference type="InterPro" id="IPR041118">
    <property type="entry name" value="Rx_N"/>
</dbReference>
<accession>A0ABR0CV76</accession>
<evidence type="ECO:0000259" key="13">
    <source>
        <dbReference type="Pfam" id="PF23559"/>
    </source>
</evidence>
<keyword evidence="10" id="KW-0067">ATP-binding</keyword>
<evidence type="ECO:0000256" key="2">
    <source>
        <dbReference type="ARBA" id="ARBA00004496"/>
    </source>
</evidence>
<evidence type="ECO:0000256" key="4">
    <source>
        <dbReference type="ARBA" id="ARBA00022490"/>
    </source>
</evidence>
<dbReference type="Pfam" id="PF18052">
    <property type="entry name" value="Rx_N"/>
    <property type="match status" value="1"/>
</dbReference>
<dbReference type="Pfam" id="PF23559">
    <property type="entry name" value="WHD_DRP"/>
    <property type="match status" value="1"/>
</dbReference>
<name>A0ABR0CV76_9LAMI</name>
<dbReference type="CDD" id="cd14798">
    <property type="entry name" value="RX-CC_like"/>
    <property type="match status" value="1"/>
</dbReference>
<dbReference type="InterPro" id="IPR058922">
    <property type="entry name" value="WHD_DRP"/>
</dbReference>
<reference evidence="14 15" key="1">
    <citation type="journal article" date="2023" name="bioRxiv">
        <title>Genome report: Whole genome sequence and annotation of Penstemon davidsonii.</title>
        <authorList>
            <person name="Ostevik K.L."/>
            <person name="Alabady M."/>
            <person name="Zhang M."/>
            <person name="Rausher M.D."/>
        </authorList>
    </citation>
    <scope>NUCLEOTIDE SEQUENCE [LARGE SCALE GENOMIC DNA]</scope>
    <source>
        <strain evidence="14">DNT005</strain>
        <tissue evidence="14">Whole leaf</tissue>
    </source>
</reference>
<dbReference type="InterPro" id="IPR002182">
    <property type="entry name" value="NB-ARC"/>
</dbReference>
<comment type="subcellular location">
    <subcellularLocation>
        <location evidence="2">Cytoplasm</location>
    </subcellularLocation>
</comment>
<dbReference type="InterPro" id="IPR036388">
    <property type="entry name" value="WH-like_DNA-bd_sf"/>
</dbReference>
<keyword evidence="6" id="KW-0381">Hypersensitive response</keyword>
<evidence type="ECO:0000256" key="5">
    <source>
        <dbReference type="ARBA" id="ARBA00022614"/>
    </source>
</evidence>
<keyword evidence="4" id="KW-0963">Cytoplasm</keyword>